<dbReference type="Proteomes" id="UP000029578">
    <property type="component" value="Unassembled WGS sequence"/>
</dbReference>
<dbReference type="RefSeq" id="WP_036863391.1">
    <property type="nucleotide sequence ID" value="NZ_JRNS01000239.1"/>
</dbReference>
<protein>
    <submittedName>
        <fullName evidence="1">Uncharacterized protein</fullName>
    </submittedName>
</protein>
<organism evidence="1 2">
    <name type="scientific">Prevotella melaninogenica DNF00666</name>
    <dbReference type="NCBI Taxonomy" id="1401073"/>
    <lineage>
        <taxon>Bacteria</taxon>
        <taxon>Pseudomonadati</taxon>
        <taxon>Bacteroidota</taxon>
        <taxon>Bacteroidia</taxon>
        <taxon>Bacteroidales</taxon>
        <taxon>Prevotellaceae</taxon>
        <taxon>Prevotella</taxon>
    </lineage>
</organism>
<name>A0A096AW04_9BACT</name>
<dbReference type="EMBL" id="JRNS01000239">
    <property type="protein sequence ID" value="KGF50965.1"/>
    <property type="molecule type" value="Genomic_DNA"/>
</dbReference>
<evidence type="ECO:0000313" key="1">
    <source>
        <dbReference type="EMBL" id="KGF50965.1"/>
    </source>
</evidence>
<comment type="caution">
    <text evidence="1">The sequence shown here is derived from an EMBL/GenBank/DDBJ whole genome shotgun (WGS) entry which is preliminary data.</text>
</comment>
<accession>A0A096AW04</accession>
<dbReference type="AlphaFoldDB" id="A0A096AW04"/>
<reference evidence="1 2" key="1">
    <citation type="submission" date="2014-07" db="EMBL/GenBank/DDBJ databases">
        <authorList>
            <person name="McCorrison J."/>
            <person name="Sanka R."/>
            <person name="Torralba M."/>
            <person name="Gillis M."/>
            <person name="Haft D.H."/>
            <person name="Methe B."/>
            <person name="Sutton G."/>
            <person name="Nelson K.E."/>
        </authorList>
    </citation>
    <scope>NUCLEOTIDE SEQUENCE [LARGE SCALE GENOMIC DNA]</scope>
    <source>
        <strain evidence="1 2">DNF00666</strain>
    </source>
</reference>
<evidence type="ECO:0000313" key="2">
    <source>
        <dbReference type="Proteomes" id="UP000029578"/>
    </source>
</evidence>
<gene>
    <name evidence="1" type="ORF">HMPREF0661_04095</name>
</gene>
<sequence length="181" mass="21187">MQDEQLRYSFEDKFKEDLTTYLQGKQLVDNMLPDITDMEDKWLGIAEAYLPDGMREFANYPTVSLGWMMYIGMAIAKYWDEDWGLYSKVENLYTYLRNRIDYDHMDDYICEKVLLLSTEEHKDIAAIVVKCAARTNSLLRHLPIAPGSSDAFQAYVAALHQMYYMGVAMQLKRMGYHMTKI</sequence>
<proteinExistence type="predicted"/>